<reference evidence="2 3" key="1">
    <citation type="submission" date="2016-02" db="EMBL/GenBank/DDBJ databases">
        <title>Complete Genome of H5569, the type strain of the newly described species Haematospirillium jordaniae.</title>
        <authorList>
            <person name="Nicholson A.C."/>
            <person name="Humrighouse B.W."/>
            <person name="Loparov V."/>
            <person name="McQuiston J.R."/>
        </authorList>
    </citation>
    <scope>NUCLEOTIDE SEQUENCE [LARGE SCALE GENOMIC DNA]</scope>
    <source>
        <strain evidence="2 3">H5569</strain>
    </source>
</reference>
<feature type="domain" description="Polyphosphate kinase-2-related" evidence="1">
    <location>
        <begin position="11"/>
        <end position="231"/>
    </location>
</feature>
<dbReference type="OrthoDB" id="9775224at2"/>
<dbReference type="RefSeq" id="WP_066132780.1">
    <property type="nucleotide sequence ID" value="NZ_CP014525.1"/>
</dbReference>
<dbReference type="GO" id="GO:0016301">
    <property type="term" value="F:kinase activity"/>
    <property type="evidence" value="ECO:0007669"/>
    <property type="project" value="UniProtKB-KW"/>
</dbReference>
<keyword evidence="3" id="KW-1185">Reference proteome</keyword>
<accession>A0A143DCA7</accession>
<keyword evidence="2" id="KW-0808">Transferase</keyword>
<dbReference type="KEGG" id="hjo:AY555_02055"/>
<dbReference type="InterPro" id="IPR022488">
    <property type="entry name" value="PPK2-related"/>
</dbReference>
<name>A0A143DCA7_9PROT</name>
<gene>
    <name evidence="2" type="ORF">AY555_02055</name>
</gene>
<dbReference type="STRING" id="1549855.AY555_02055"/>
<dbReference type="Gene3D" id="3.40.50.300">
    <property type="entry name" value="P-loop containing nucleotide triphosphate hydrolases"/>
    <property type="match status" value="2"/>
</dbReference>
<dbReference type="Pfam" id="PF03976">
    <property type="entry name" value="PPK2"/>
    <property type="match status" value="2"/>
</dbReference>
<feature type="domain" description="Polyphosphate kinase-2-related" evidence="1">
    <location>
        <begin position="301"/>
        <end position="521"/>
    </location>
</feature>
<protein>
    <submittedName>
        <fullName evidence="2">Polyphosphate kinase</fullName>
    </submittedName>
</protein>
<evidence type="ECO:0000313" key="3">
    <source>
        <dbReference type="Proteomes" id="UP000076066"/>
    </source>
</evidence>
<dbReference type="SUPFAM" id="SSF52540">
    <property type="entry name" value="P-loop containing nucleoside triphosphate hydrolases"/>
    <property type="match status" value="2"/>
</dbReference>
<dbReference type="EMBL" id="CP014525">
    <property type="protein sequence ID" value="AMW34160.1"/>
    <property type="molecule type" value="Genomic_DNA"/>
</dbReference>
<sequence length="535" mass="61914">MFRTAELGRKISRKEFDAVTPALRTELITLQQTLRYADFPVILVFAGVDGAGKGESINLLSEWLDPRWMSTSAYGDPSDEERERPSAWRYWRDLPPRGCIGMFMGSWYSAPVMDRAWERISLAEMDEQLARIAHFEKMLADDGALILKFWMHLGRDAQRRRLRKLEKKPHEAWRVTKRDWKHWEMYDNFIAAAERTIRMTSDGHAPWTIIEGEDVRYRSLTLLMTLRDALVRHLEARDLRRKLLDTVKKDESAARAGRSVPAAAKTRKRAGAQADAGLLSVSLPQQPTILDALDMSLDLEPAEYAERIRAGRSRLAGLSRLARAYGVSSVLVFEGWDAGGKGGAIRRVVSALDAREYKVIPTAAPTDEEKARHYLWRFWRHISRAGRVTIYDRSWYGRVLVERVEGFARTDEWMRAYAEINAFEEQLSEFGTVLCKYWLHITPEEQMARFTARQNTPWKAWKLTDEDWRNREKWDQYQDAVNDMIERTSTRNAPWTLVEANSKRYARVKVLETYTDQLAKGLKARGINLKKALAI</sequence>
<organism evidence="2 3">
    <name type="scientific">Haematospirillum jordaniae</name>
    <dbReference type="NCBI Taxonomy" id="1549855"/>
    <lineage>
        <taxon>Bacteria</taxon>
        <taxon>Pseudomonadati</taxon>
        <taxon>Pseudomonadota</taxon>
        <taxon>Alphaproteobacteria</taxon>
        <taxon>Rhodospirillales</taxon>
        <taxon>Novispirillaceae</taxon>
        <taxon>Haematospirillum</taxon>
    </lineage>
</organism>
<dbReference type="InterPro" id="IPR027417">
    <property type="entry name" value="P-loop_NTPase"/>
</dbReference>
<evidence type="ECO:0000313" key="2">
    <source>
        <dbReference type="EMBL" id="AMW34160.1"/>
    </source>
</evidence>
<evidence type="ECO:0000259" key="1">
    <source>
        <dbReference type="Pfam" id="PF03976"/>
    </source>
</evidence>
<proteinExistence type="predicted"/>
<dbReference type="PANTHER" id="PTHR34383">
    <property type="entry name" value="POLYPHOSPHATE:AMP PHOSPHOTRANSFERASE-RELATED"/>
    <property type="match status" value="1"/>
</dbReference>
<keyword evidence="2" id="KW-0418">Kinase</keyword>
<dbReference type="AlphaFoldDB" id="A0A143DCA7"/>
<dbReference type="GeneID" id="53315937"/>
<dbReference type="PANTHER" id="PTHR34383:SF3">
    <property type="entry name" value="POLYPHOSPHATE:AMP PHOSPHOTRANSFERASE"/>
    <property type="match status" value="1"/>
</dbReference>
<dbReference type="Proteomes" id="UP000076066">
    <property type="component" value="Chromosome"/>
</dbReference>